<dbReference type="GO" id="GO:0000462">
    <property type="term" value="P:maturation of SSU-rRNA from tricistronic rRNA transcript (SSU-rRNA, 5.8S rRNA, LSU-rRNA)"/>
    <property type="evidence" value="ECO:0007669"/>
    <property type="project" value="TreeGrafter"/>
</dbReference>
<dbReference type="EMBL" id="KN795103">
    <property type="protein sequence ID" value="KIH42592.1"/>
    <property type="molecule type" value="Genomic_DNA"/>
</dbReference>
<dbReference type="OrthoDB" id="5853437at2759"/>
<dbReference type="AlphaFoldDB" id="A0A0C2BYY0"/>
<protein>
    <recommendedName>
        <fullName evidence="6">Helicase C-terminal domain-containing protein</fullName>
    </recommendedName>
</protein>
<gene>
    <name evidence="7" type="ORF">ANCDUO_27423</name>
</gene>
<proteinExistence type="predicted"/>
<dbReference type="SUPFAM" id="SSF52540">
    <property type="entry name" value="P-loop containing nucleoside triphosphate hydrolases"/>
    <property type="match status" value="1"/>
</dbReference>
<evidence type="ECO:0000256" key="5">
    <source>
        <dbReference type="SAM" id="MobiDB-lite"/>
    </source>
</evidence>
<feature type="compositionally biased region" description="Acidic residues" evidence="5">
    <location>
        <begin position="57"/>
        <end position="72"/>
    </location>
</feature>
<evidence type="ECO:0000256" key="4">
    <source>
        <dbReference type="ARBA" id="ARBA00022840"/>
    </source>
</evidence>
<evidence type="ECO:0000256" key="1">
    <source>
        <dbReference type="ARBA" id="ARBA00022741"/>
    </source>
</evidence>
<dbReference type="PANTHER" id="PTHR18934:SF99">
    <property type="entry name" value="ATP-DEPENDENT RNA HELICASE DHX37-RELATED"/>
    <property type="match status" value="1"/>
</dbReference>
<keyword evidence="2" id="KW-0378">Hydrolase</keyword>
<keyword evidence="1" id="KW-0547">Nucleotide-binding</keyword>
<evidence type="ECO:0000256" key="3">
    <source>
        <dbReference type="ARBA" id="ARBA00022806"/>
    </source>
</evidence>
<keyword evidence="4" id="KW-0067">ATP-binding</keyword>
<keyword evidence="3" id="KW-0347">Helicase</keyword>
<feature type="region of interest" description="Disordered" evidence="5">
    <location>
        <begin position="45"/>
        <end position="79"/>
    </location>
</feature>
<organism evidence="7 8">
    <name type="scientific">Ancylostoma duodenale</name>
    <dbReference type="NCBI Taxonomy" id="51022"/>
    <lineage>
        <taxon>Eukaryota</taxon>
        <taxon>Metazoa</taxon>
        <taxon>Ecdysozoa</taxon>
        <taxon>Nematoda</taxon>
        <taxon>Chromadorea</taxon>
        <taxon>Rhabditida</taxon>
        <taxon>Rhabditina</taxon>
        <taxon>Rhabditomorpha</taxon>
        <taxon>Strongyloidea</taxon>
        <taxon>Ancylostomatidae</taxon>
        <taxon>Ancylostomatinae</taxon>
        <taxon>Ancylostoma</taxon>
    </lineage>
</organism>
<feature type="non-terminal residue" evidence="7">
    <location>
        <position position="1"/>
    </location>
</feature>
<sequence>IHYEKSKDGELLVRGGKKWKKKRLEEVQNLKLEDFKENQVQQFDGEDLLETGVGDTMWDDYGDGEGEEEDQLDTPMSLPPTDCPPLYCLPLYSLLSSEKQRRVFEPPPEGARMCVIATNVAETSLTIPGVKYVVDSGYEKR</sequence>
<dbReference type="GO" id="GO:0003723">
    <property type="term" value="F:RNA binding"/>
    <property type="evidence" value="ECO:0007669"/>
    <property type="project" value="TreeGrafter"/>
</dbReference>
<keyword evidence="8" id="KW-1185">Reference proteome</keyword>
<dbReference type="GO" id="GO:0016787">
    <property type="term" value="F:hydrolase activity"/>
    <property type="evidence" value="ECO:0007669"/>
    <property type="project" value="UniProtKB-KW"/>
</dbReference>
<feature type="non-terminal residue" evidence="7">
    <location>
        <position position="141"/>
    </location>
</feature>
<evidence type="ECO:0000313" key="8">
    <source>
        <dbReference type="Proteomes" id="UP000054047"/>
    </source>
</evidence>
<dbReference type="Gene3D" id="3.40.50.300">
    <property type="entry name" value="P-loop containing nucleotide triphosphate hydrolases"/>
    <property type="match status" value="1"/>
</dbReference>
<dbReference type="InterPro" id="IPR001650">
    <property type="entry name" value="Helicase_C-like"/>
</dbReference>
<evidence type="ECO:0000259" key="6">
    <source>
        <dbReference type="Pfam" id="PF00271"/>
    </source>
</evidence>
<evidence type="ECO:0000313" key="7">
    <source>
        <dbReference type="EMBL" id="KIH42592.1"/>
    </source>
</evidence>
<name>A0A0C2BYY0_9BILA</name>
<dbReference type="PANTHER" id="PTHR18934">
    <property type="entry name" value="ATP-DEPENDENT RNA HELICASE"/>
    <property type="match status" value="1"/>
</dbReference>
<dbReference type="GO" id="GO:0004386">
    <property type="term" value="F:helicase activity"/>
    <property type="evidence" value="ECO:0007669"/>
    <property type="project" value="UniProtKB-KW"/>
</dbReference>
<dbReference type="InterPro" id="IPR027417">
    <property type="entry name" value="P-loop_NTPase"/>
</dbReference>
<evidence type="ECO:0000256" key="2">
    <source>
        <dbReference type="ARBA" id="ARBA00022801"/>
    </source>
</evidence>
<feature type="domain" description="Helicase C-terminal" evidence="6">
    <location>
        <begin position="88"/>
        <end position="138"/>
    </location>
</feature>
<dbReference type="GO" id="GO:0005524">
    <property type="term" value="F:ATP binding"/>
    <property type="evidence" value="ECO:0007669"/>
    <property type="project" value="UniProtKB-KW"/>
</dbReference>
<dbReference type="CDD" id="cd18791">
    <property type="entry name" value="SF2_C_RHA"/>
    <property type="match status" value="1"/>
</dbReference>
<reference evidence="7 8" key="1">
    <citation type="submission" date="2013-12" db="EMBL/GenBank/DDBJ databases">
        <title>Draft genome of the parsitic nematode Ancylostoma duodenale.</title>
        <authorList>
            <person name="Mitreva M."/>
        </authorList>
    </citation>
    <scope>NUCLEOTIDE SEQUENCE [LARGE SCALE GENOMIC DNA]</scope>
    <source>
        <strain evidence="7 8">Zhejiang</strain>
    </source>
</reference>
<accession>A0A0C2BYY0</accession>
<dbReference type="Pfam" id="PF00271">
    <property type="entry name" value="Helicase_C"/>
    <property type="match status" value="1"/>
</dbReference>
<dbReference type="Proteomes" id="UP000054047">
    <property type="component" value="Unassembled WGS sequence"/>
</dbReference>
<dbReference type="GO" id="GO:0005730">
    <property type="term" value="C:nucleolus"/>
    <property type="evidence" value="ECO:0007669"/>
    <property type="project" value="TreeGrafter"/>
</dbReference>